<dbReference type="EMBL" id="QRJE01000074">
    <property type="protein sequence ID" value="RHH04425.1"/>
    <property type="molecule type" value="Genomic_DNA"/>
</dbReference>
<dbReference type="PANTHER" id="PTHR33164">
    <property type="entry name" value="TRANSCRIPTIONAL REGULATOR, MARR FAMILY"/>
    <property type="match status" value="1"/>
</dbReference>
<dbReference type="InterPro" id="IPR039422">
    <property type="entry name" value="MarR/SlyA-like"/>
</dbReference>
<dbReference type="InterPro" id="IPR000835">
    <property type="entry name" value="HTH_MarR-typ"/>
</dbReference>
<accession>A0A081TYR9</accession>
<name>A0A081TYR9_BACFG</name>
<dbReference type="SMART" id="SM00347">
    <property type="entry name" value="HTH_MARR"/>
    <property type="match status" value="1"/>
</dbReference>
<dbReference type="GO" id="GO:0003700">
    <property type="term" value="F:DNA-binding transcription factor activity"/>
    <property type="evidence" value="ECO:0007669"/>
    <property type="project" value="InterPro"/>
</dbReference>
<organism evidence="1 2">
    <name type="scientific">Bacteroides fragilis</name>
    <dbReference type="NCBI Taxonomy" id="817"/>
    <lineage>
        <taxon>Bacteria</taxon>
        <taxon>Pseudomonadati</taxon>
        <taxon>Bacteroidota</taxon>
        <taxon>Bacteroidia</taxon>
        <taxon>Bacteroidales</taxon>
        <taxon>Bacteroidaceae</taxon>
        <taxon>Bacteroides</taxon>
    </lineage>
</organism>
<dbReference type="Gene3D" id="1.10.10.10">
    <property type="entry name" value="Winged helix-like DNA-binding domain superfamily/Winged helix DNA-binding domain"/>
    <property type="match status" value="1"/>
</dbReference>
<proteinExistence type="predicted"/>
<reference evidence="1 2" key="1">
    <citation type="submission" date="2018-08" db="EMBL/GenBank/DDBJ databases">
        <title>A genome reference for cultivated species of the human gut microbiota.</title>
        <authorList>
            <person name="Zou Y."/>
            <person name="Xue W."/>
            <person name="Luo G."/>
        </authorList>
    </citation>
    <scope>NUCLEOTIDE SEQUENCE [LARGE SCALE GENOMIC DNA]</scope>
    <source>
        <strain evidence="1 2">AM18-6</strain>
    </source>
</reference>
<protein>
    <submittedName>
        <fullName evidence="1">MarR family transcriptional regulator</fullName>
    </submittedName>
</protein>
<dbReference type="PROSITE" id="PS50995">
    <property type="entry name" value="HTH_MARR_2"/>
    <property type="match status" value="1"/>
</dbReference>
<dbReference type="PANTHER" id="PTHR33164:SF43">
    <property type="entry name" value="HTH-TYPE TRANSCRIPTIONAL REPRESSOR YETL"/>
    <property type="match status" value="1"/>
</dbReference>
<dbReference type="Proteomes" id="UP000266644">
    <property type="component" value="Unassembled WGS sequence"/>
</dbReference>
<evidence type="ECO:0000313" key="1">
    <source>
        <dbReference type="EMBL" id="RHH04425.1"/>
    </source>
</evidence>
<dbReference type="RefSeq" id="WP_032540291.1">
    <property type="nucleotide sequence ID" value="NZ_CABJEQ010000031.1"/>
</dbReference>
<dbReference type="InterPro" id="IPR036390">
    <property type="entry name" value="WH_DNA-bd_sf"/>
</dbReference>
<dbReference type="GO" id="GO:0006950">
    <property type="term" value="P:response to stress"/>
    <property type="evidence" value="ECO:0007669"/>
    <property type="project" value="TreeGrafter"/>
</dbReference>
<dbReference type="SUPFAM" id="SSF46785">
    <property type="entry name" value="Winged helix' DNA-binding domain"/>
    <property type="match status" value="1"/>
</dbReference>
<gene>
    <name evidence="1" type="ORF">DW228_24665</name>
</gene>
<evidence type="ECO:0000313" key="2">
    <source>
        <dbReference type="Proteomes" id="UP000266644"/>
    </source>
</evidence>
<comment type="caution">
    <text evidence="1">The sequence shown here is derived from an EMBL/GenBank/DDBJ whole genome shotgun (WGS) entry which is preliminary data.</text>
</comment>
<dbReference type="AlphaFoldDB" id="A0A081TYR9"/>
<sequence length="116" mass="13199">MNTICKMRDIYKALSVFETAFEEMYAISLNEAMVLCALREAGKEITSTAISERTEMAPSHTSKVIRAVEDKGLIRRALGEVDKRQMYFNLTEAGKKRLDELDLDKVEVPEILKPLM</sequence>
<dbReference type="Pfam" id="PF01047">
    <property type="entry name" value="MarR"/>
    <property type="match status" value="1"/>
</dbReference>
<dbReference type="InterPro" id="IPR036388">
    <property type="entry name" value="WH-like_DNA-bd_sf"/>
</dbReference>